<evidence type="ECO:0000256" key="1">
    <source>
        <dbReference type="ARBA" id="ARBA00004651"/>
    </source>
</evidence>
<accession>A0ABT0BZ30</accession>
<evidence type="ECO:0000313" key="10">
    <source>
        <dbReference type="Proteomes" id="UP001165444"/>
    </source>
</evidence>
<dbReference type="Pfam" id="PF12704">
    <property type="entry name" value="MacB_PCD"/>
    <property type="match status" value="1"/>
</dbReference>
<evidence type="ECO:0000313" key="9">
    <source>
        <dbReference type="EMBL" id="MCJ2379666.1"/>
    </source>
</evidence>
<protein>
    <submittedName>
        <fullName evidence="9">ABC transporter permease</fullName>
    </submittedName>
</protein>
<dbReference type="PROSITE" id="PS51257">
    <property type="entry name" value="PROKAR_LIPOPROTEIN"/>
    <property type="match status" value="1"/>
</dbReference>
<dbReference type="RefSeq" id="WP_243323411.1">
    <property type="nucleotide sequence ID" value="NZ_JAKZMM010000006.1"/>
</dbReference>
<feature type="transmembrane region" description="Helical" evidence="6">
    <location>
        <begin position="20"/>
        <end position="39"/>
    </location>
</feature>
<feature type="transmembrane region" description="Helical" evidence="6">
    <location>
        <begin position="669"/>
        <end position="693"/>
    </location>
</feature>
<dbReference type="Proteomes" id="UP001165444">
    <property type="component" value="Unassembled WGS sequence"/>
</dbReference>
<dbReference type="Pfam" id="PF02687">
    <property type="entry name" value="FtsX"/>
    <property type="match status" value="2"/>
</dbReference>
<evidence type="ECO:0000256" key="6">
    <source>
        <dbReference type="SAM" id="Phobius"/>
    </source>
</evidence>
<feature type="transmembrane region" description="Helical" evidence="6">
    <location>
        <begin position="362"/>
        <end position="384"/>
    </location>
</feature>
<dbReference type="InterPro" id="IPR003838">
    <property type="entry name" value="ABC3_permease_C"/>
</dbReference>
<feature type="transmembrane region" description="Helical" evidence="6">
    <location>
        <begin position="272"/>
        <end position="297"/>
    </location>
</feature>
<feature type="domain" description="ABC3 transporter permease C-terminal" evidence="7">
    <location>
        <begin position="674"/>
        <end position="787"/>
    </location>
</feature>
<dbReference type="PANTHER" id="PTHR30572">
    <property type="entry name" value="MEMBRANE COMPONENT OF TRANSPORTER-RELATED"/>
    <property type="match status" value="1"/>
</dbReference>
<feature type="domain" description="ABC3 transporter permease C-terminal" evidence="7">
    <location>
        <begin position="280"/>
        <end position="391"/>
    </location>
</feature>
<dbReference type="InterPro" id="IPR025857">
    <property type="entry name" value="MacB_PCD"/>
</dbReference>
<evidence type="ECO:0000259" key="7">
    <source>
        <dbReference type="Pfam" id="PF02687"/>
    </source>
</evidence>
<evidence type="ECO:0000256" key="4">
    <source>
        <dbReference type="ARBA" id="ARBA00022989"/>
    </source>
</evidence>
<feature type="domain" description="MacB-like periplasmic core" evidence="8">
    <location>
        <begin position="18"/>
        <end position="216"/>
    </location>
</feature>
<gene>
    <name evidence="9" type="ORF">MUN53_03435</name>
</gene>
<proteinExistence type="predicted"/>
<comment type="subcellular location">
    <subcellularLocation>
        <location evidence="1">Cell membrane</location>
        <topology evidence="1">Multi-pass membrane protein</topology>
    </subcellularLocation>
</comment>
<organism evidence="9 10">
    <name type="scientific">Parabacteroides faecalis</name>
    <dbReference type="NCBI Taxonomy" id="2924040"/>
    <lineage>
        <taxon>Bacteria</taxon>
        <taxon>Pseudomonadati</taxon>
        <taxon>Bacteroidota</taxon>
        <taxon>Bacteroidia</taxon>
        <taxon>Bacteroidales</taxon>
        <taxon>Tannerellaceae</taxon>
        <taxon>Parabacteroides</taxon>
    </lineage>
</organism>
<dbReference type="PANTHER" id="PTHR30572:SF18">
    <property type="entry name" value="ABC-TYPE MACROLIDE FAMILY EXPORT SYSTEM PERMEASE COMPONENT 2"/>
    <property type="match status" value="1"/>
</dbReference>
<reference evidence="9 10" key="1">
    <citation type="submission" date="2022-03" db="EMBL/GenBank/DDBJ databases">
        <title>Parabacteroides sp. nov. isolated from swine feces.</title>
        <authorList>
            <person name="Bak J.E."/>
        </authorList>
    </citation>
    <scope>NUCLEOTIDE SEQUENCE [LARGE SCALE GENOMIC DNA]</scope>
    <source>
        <strain evidence="9 10">AGMB00274</strain>
    </source>
</reference>
<keyword evidence="5 6" id="KW-0472">Membrane</keyword>
<evidence type="ECO:0000259" key="8">
    <source>
        <dbReference type="Pfam" id="PF12704"/>
    </source>
</evidence>
<sequence length="794" mass="91081">MKTLTYAWRFLARSKAYTIINILGLSFSLACCLILMRYIHRELTVDTHCVDRNEVYAVIMNMEGYRGLSSYSNGDEKDSTYIDPRFIEMIGSAITMQDDYVLSGNQRFQANVLAVDSGYLQLFPYQVVEGKLSLDNPQSAYLMETFARKLFGKENPVGKVLRYSNGKDVTVAGVLAEPACKTLLRFDVLLSSSISEHWERIPTEFYRFSPGTDMAEINRIASNPRFVNPHMKDIDTRQETFSFIPLKEIYWEESVMKSLREDQMFSYGVRSYLYVIGGICLLLFLTGMINFLNLYLVSSLKRGKEYGVKRIFGIHPQGLFGQMWLENLLLVGIALFFAWLWMEITTPWIEHLLACHFVYTVFDVQLSVVILVFLPLLTAAYSYLKYSRMSPIVSIQSVGQNSRSVRVRMVFLFVQYLFCFLLVTLSLYFNQQLSLMLHTDPGIRTKDIIQANLIYESRDMAIYRDPAKIQERIDRIYHIDQQLNACPHIQHWTNGYDWLPNPGYSTLFTNEAGQVQNVQVHTICVEFFHLFDIQVLEGALPEADGQKGTYFVVNKAAMKAFGFDSCENARIAEDSDVRASRKDPWKPVCAVVEDTYMSHVSEGIKPTVYRVFVGYGGDCYQIACTPGHTKDVLDYLRKIELDTYGSEDFEYSLLEDDMQALYRQDRQVAYIYTVFAMVAIAVSCLGLFGLSLFDVRQRYREIGIRKVNGAQLKDIYRLLFRKYMFLLLVSFAVSIPIAVAVIIRYTENFAVKAPLGAGIFLWSLLLVSVISLGTLFWQVNRAARINPADVVKRE</sequence>
<evidence type="ECO:0000256" key="5">
    <source>
        <dbReference type="ARBA" id="ARBA00023136"/>
    </source>
</evidence>
<keyword evidence="2" id="KW-1003">Cell membrane</keyword>
<evidence type="ECO:0000256" key="3">
    <source>
        <dbReference type="ARBA" id="ARBA00022692"/>
    </source>
</evidence>
<keyword evidence="4 6" id="KW-1133">Transmembrane helix</keyword>
<feature type="transmembrane region" description="Helical" evidence="6">
    <location>
        <begin position="405"/>
        <end position="429"/>
    </location>
</feature>
<keyword evidence="10" id="KW-1185">Reference proteome</keyword>
<feature type="transmembrane region" description="Helical" evidence="6">
    <location>
        <begin position="755"/>
        <end position="777"/>
    </location>
</feature>
<dbReference type="InterPro" id="IPR050250">
    <property type="entry name" value="Macrolide_Exporter_MacB"/>
</dbReference>
<evidence type="ECO:0000256" key="2">
    <source>
        <dbReference type="ARBA" id="ARBA00022475"/>
    </source>
</evidence>
<feature type="transmembrane region" description="Helical" evidence="6">
    <location>
        <begin position="318"/>
        <end position="342"/>
    </location>
</feature>
<name>A0ABT0BZ30_9BACT</name>
<keyword evidence="3 6" id="KW-0812">Transmembrane</keyword>
<dbReference type="EMBL" id="JAKZMM010000006">
    <property type="protein sequence ID" value="MCJ2379666.1"/>
    <property type="molecule type" value="Genomic_DNA"/>
</dbReference>
<feature type="transmembrane region" description="Helical" evidence="6">
    <location>
        <begin position="723"/>
        <end position="743"/>
    </location>
</feature>
<comment type="caution">
    <text evidence="9">The sequence shown here is derived from an EMBL/GenBank/DDBJ whole genome shotgun (WGS) entry which is preliminary data.</text>
</comment>